<organism evidence="3 4">
    <name type="scientific">Streptomyces phaeofaciens</name>
    <dbReference type="NCBI Taxonomy" id="68254"/>
    <lineage>
        <taxon>Bacteria</taxon>
        <taxon>Bacillati</taxon>
        <taxon>Actinomycetota</taxon>
        <taxon>Actinomycetes</taxon>
        <taxon>Kitasatosporales</taxon>
        <taxon>Streptomycetaceae</taxon>
        <taxon>Streptomyces</taxon>
    </lineage>
</organism>
<keyword evidence="4" id="KW-1185">Reference proteome</keyword>
<feature type="region of interest" description="Disordered" evidence="1">
    <location>
        <begin position="63"/>
        <end position="86"/>
    </location>
</feature>
<sequence length="103" mass="11102">MTDGALADSALRAGDALELVSDWTATPEQWQHVLQLLARLDDAVDRRDAAAMRAAADALEDLDAYRDPGRVGETPPGPPPPPVLDRIPKLVDRIGRLRAGRNA</sequence>
<protein>
    <recommendedName>
        <fullName evidence="2">CATRA-Associated Small Protein domain-containing protein</fullName>
    </recommendedName>
</protein>
<reference evidence="3" key="1">
    <citation type="journal article" date="2014" name="Int. J. Syst. Evol. Microbiol.">
        <title>Complete genome sequence of Corynebacterium casei LMG S-19264T (=DSM 44701T), isolated from a smear-ripened cheese.</title>
        <authorList>
            <consortium name="US DOE Joint Genome Institute (JGI-PGF)"/>
            <person name="Walter F."/>
            <person name="Albersmeier A."/>
            <person name="Kalinowski J."/>
            <person name="Ruckert C."/>
        </authorList>
    </citation>
    <scope>NUCLEOTIDE SEQUENCE</scope>
    <source>
        <strain evidence="3">JCM 4125</strain>
    </source>
</reference>
<accession>A0A918HP55</accession>
<evidence type="ECO:0000256" key="1">
    <source>
        <dbReference type="SAM" id="MobiDB-lite"/>
    </source>
</evidence>
<feature type="domain" description="CATRA-Associated Small Protein" evidence="2">
    <location>
        <begin position="13"/>
        <end position="95"/>
    </location>
</feature>
<evidence type="ECO:0000313" key="3">
    <source>
        <dbReference type="EMBL" id="GGT83442.1"/>
    </source>
</evidence>
<dbReference type="Pfam" id="PF20271">
    <property type="entry name" value="CATASP"/>
    <property type="match status" value="1"/>
</dbReference>
<dbReference type="EMBL" id="BMSA01000028">
    <property type="protein sequence ID" value="GGT83442.1"/>
    <property type="molecule type" value="Genomic_DNA"/>
</dbReference>
<gene>
    <name evidence="3" type="ORF">GCM10010226_72640</name>
</gene>
<evidence type="ECO:0000313" key="4">
    <source>
        <dbReference type="Proteomes" id="UP000646776"/>
    </source>
</evidence>
<dbReference type="Proteomes" id="UP000646776">
    <property type="component" value="Unassembled WGS sequence"/>
</dbReference>
<reference evidence="3" key="2">
    <citation type="submission" date="2020-09" db="EMBL/GenBank/DDBJ databases">
        <authorList>
            <person name="Sun Q."/>
            <person name="Ohkuma M."/>
        </authorList>
    </citation>
    <scope>NUCLEOTIDE SEQUENCE</scope>
    <source>
        <strain evidence="3">JCM 4125</strain>
    </source>
</reference>
<dbReference type="AlphaFoldDB" id="A0A918HP55"/>
<dbReference type="InterPro" id="IPR046924">
    <property type="entry name" value="CATASP"/>
</dbReference>
<proteinExistence type="predicted"/>
<name>A0A918HP55_9ACTN</name>
<comment type="caution">
    <text evidence="3">The sequence shown here is derived from an EMBL/GenBank/DDBJ whole genome shotgun (WGS) entry which is preliminary data.</text>
</comment>
<dbReference type="RefSeq" id="WP_189716857.1">
    <property type="nucleotide sequence ID" value="NZ_BMSA01000028.1"/>
</dbReference>
<evidence type="ECO:0000259" key="2">
    <source>
        <dbReference type="Pfam" id="PF20271"/>
    </source>
</evidence>